<reference evidence="12" key="1">
    <citation type="submission" date="2015-07" db="EMBL/GenBank/DDBJ databases">
        <authorList>
            <person name="Rodrigo-Torres Lidia"/>
            <person name="Arahal R.David."/>
        </authorList>
    </citation>
    <scope>NUCLEOTIDE SEQUENCE [LARGE SCALE GENOMIC DNA]</scope>
    <source>
        <strain evidence="12">CECT 5112</strain>
    </source>
</reference>
<keyword evidence="4 6" id="KW-0274">FAD</keyword>
<dbReference type="InterPro" id="IPR046373">
    <property type="entry name" value="Acyl-CoA_Oxase/DH_mid-dom_sf"/>
</dbReference>
<comment type="cofactor">
    <cofactor evidence="1 6">
        <name>FAD</name>
        <dbReference type="ChEBI" id="CHEBI:57692"/>
    </cofactor>
</comment>
<name>A0A0M7AND6_9HYPH</name>
<sequence>MGSHAGFSGKSGQLIPNLTPKQDSRRFSGKVKASQMDFTLSEEQTALQETVRRFAQSELPDIAREVEEKDEAPGPDVMHRFAELGLLGVNLPEAYGGGGMSHFEAVLVLEEVAKVSIGVAFPIFESCFGPALAIANFAPEAMRQKILPKVCSGDMIVAVSMSEPGAGSALTDLTTKARVEGDRVIVNGQKRWCSGAGHSDAYVVYCRMSDDPGAKGIGAVLVEKGADGFTFGKREHHMGFRGVQSADMYFDDVSVPAENIIVPAGGFRKLMEAFDLERCGNTTMSLACAQSAFDYVLNYVQEREQFGKPIIDFQAVQLQIADMKMKLDAARLLLYRAVVNAESGLPSVGESSIAKCFANEMTREVTGTAMQLMGGYGYSREYPMEQKMRDSWGWGIAGGSIDIQKTNIASAVVGRRFNQRAKL</sequence>
<keyword evidence="5 6" id="KW-0560">Oxidoreductase</keyword>
<dbReference type="AlphaFoldDB" id="A0A0M7AND6"/>
<dbReference type="InterPro" id="IPR009100">
    <property type="entry name" value="AcylCoA_DH/oxidase_NM_dom_sf"/>
</dbReference>
<dbReference type="EC" id="1.3.99.-" evidence="11"/>
<dbReference type="SUPFAM" id="SSF47203">
    <property type="entry name" value="Acyl-CoA dehydrogenase C-terminal domain-like"/>
    <property type="match status" value="1"/>
</dbReference>
<dbReference type="FunFam" id="1.20.140.10:FF:000001">
    <property type="entry name" value="Acyl-CoA dehydrogenase"/>
    <property type="match status" value="1"/>
</dbReference>
<dbReference type="InterPro" id="IPR037069">
    <property type="entry name" value="AcylCoA_DH/ox_N_sf"/>
</dbReference>
<evidence type="ECO:0000259" key="8">
    <source>
        <dbReference type="Pfam" id="PF00441"/>
    </source>
</evidence>
<feature type="compositionally biased region" description="Polar residues" evidence="7">
    <location>
        <begin position="10"/>
        <end position="21"/>
    </location>
</feature>
<organism evidence="11 12">
    <name type="scientific">Roseibium alexandrii</name>
    <dbReference type="NCBI Taxonomy" id="388408"/>
    <lineage>
        <taxon>Bacteria</taxon>
        <taxon>Pseudomonadati</taxon>
        <taxon>Pseudomonadota</taxon>
        <taxon>Alphaproteobacteria</taxon>
        <taxon>Hyphomicrobiales</taxon>
        <taxon>Stappiaceae</taxon>
        <taxon>Roseibium</taxon>
    </lineage>
</organism>
<evidence type="ECO:0000256" key="5">
    <source>
        <dbReference type="ARBA" id="ARBA00023002"/>
    </source>
</evidence>
<dbReference type="Gene3D" id="1.20.140.10">
    <property type="entry name" value="Butyryl-CoA Dehydrogenase, subunit A, domain 3"/>
    <property type="match status" value="1"/>
</dbReference>
<evidence type="ECO:0000313" key="12">
    <source>
        <dbReference type="Proteomes" id="UP000053235"/>
    </source>
</evidence>
<dbReference type="Pfam" id="PF00441">
    <property type="entry name" value="Acyl-CoA_dh_1"/>
    <property type="match status" value="1"/>
</dbReference>
<feature type="region of interest" description="Disordered" evidence="7">
    <location>
        <begin position="1"/>
        <end position="28"/>
    </location>
</feature>
<keyword evidence="3 6" id="KW-0285">Flavoprotein</keyword>
<dbReference type="GO" id="GO:0003995">
    <property type="term" value="F:acyl-CoA dehydrogenase activity"/>
    <property type="evidence" value="ECO:0007669"/>
    <property type="project" value="TreeGrafter"/>
</dbReference>
<dbReference type="PANTHER" id="PTHR43884">
    <property type="entry name" value="ACYL-COA DEHYDROGENASE"/>
    <property type="match status" value="1"/>
</dbReference>
<protein>
    <submittedName>
        <fullName evidence="11">Acyl-CoA dehydrogenase</fullName>
        <ecNumber evidence="11">1.3.99.-</ecNumber>
    </submittedName>
</protein>
<evidence type="ECO:0000259" key="10">
    <source>
        <dbReference type="Pfam" id="PF02771"/>
    </source>
</evidence>
<evidence type="ECO:0000259" key="9">
    <source>
        <dbReference type="Pfam" id="PF02770"/>
    </source>
</evidence>
<evidence type="ECO:0000256" key="1">
    <source>
        <dbReference type="ARBA" id="ARBA00001974"/>
    </source>
</evidence>
<dbReference type="SUPFAM" id="SSF56645">
    <property type="entry name" value="Acyl-CoA dehydrogenase NM domain-like"/>
    <property type="match status" value="1"/>
</dbReference>
<dbReference type="InterPro" id="IPR036250">
    <property type="entry name" value="AcylCo_DH-like_C"/>
</dbReference>
<dbReference type="EMBL" id="CXWD01000024">
    <property type="protein sequence ID" value="CTQ76041.1"/>
    <property type="molecule type" value="Genomic_DNA"/>
</dbReference>
<dbReference type="Pfam" id="PF02770">
    <property type="entry name" value="Acyl-CoA_dh_M"/>
    <property type="match status" value="1"/>
</dbReference>
<feature type="domain" description="Acyl-CoA dehydrogenase/oxidase N-terminal" evidence="10">
    <location>
        <begin position="41"/>
        <end position="154"/>
    </location>
</feature>
<dbReference type="GO" id="GO:0050660">
    <property type="term" value="F:flavin adenine dinucleotide binding"/>
    <property type="evidence" value="ECO:0007669"/>
    <property type="project" value="InterPro"/>
</dbReference>
<dbReference type="STRING" id="388408.LAX5112_04445"/>
<dbReference type="PANTHER" id="PTHR43884:SF12">
    <property type="entry name" value="ISOVALERYL-COA DEHYDROGENASE, MITOCHONDRIAL-RELATED"/>
    <property type="match status" value="1"/>
</dbReference>
<evidence type="ECO:0000256" key="3">
    <source>
        <dbReference type="ARBA" id="ARBA00022630"/>
    </source>
</evidence>
<accession>A0A0M7AND6</accession>
<proteinExistence type="inferred from homology"/>
<dbReference type="Gene3D" id="2.40.110.10">
    <property type="entry name" value="Butyryl-CoA Dehydrogenase, subunit A, domain 2"/>
    <property type="match status" value="1"/>
</dbReference>
<gene>
    <name evidence="11" type="primary">mmgC_6</name>
    <name evidence="11" type="ORF">LAX5112_04445</name>
</gene>
<dbReference type="InterPro" id="IPR013786">
    <property type="entry name" value="AcylCoA_DH/ox_N"/>
</dbReference>
<comment type="similarity">
    <text evidence="2 6">Belongs to the acyl-CoA dehydrogenase family.</text>
</comment>
<evidence type="ECO:0000256" key="6">
    <source>
        <dbReference type="RuleBase" id="RU362125"/>
    </source>
</evidence>
<evidence type="ECO:0000256" key="7">
    <source>
        <dbReference type="SAM" id="MobiDB-lite"/>
    </source>
</evidence>
<dbReference type="Gene3D" id="1.10.540.10">
    <property type="entry name" value="Acyl-CoA dehydrogenase/oxidase, N-terminal domain"/>
    <property type="match status" value="1"/>
</dbReference>
<dbReference type="Pfam" id="PF02771">
    <property type="entry name" value="Acyl-CoA_dh_N"/>
    <property type="match status" value="1"/>
</dbReference>
<evidence type="ECO:0000313" key="11">
    <source>
        <dbReference type="EMBL" id="CTQ76041.1"/>
    </source>
</evidence>
<evidence type="ECO:0000256" key="2">
    <source>
        <dbReference type="ARBA" id="ARBA00009347"/>
    </source>
</evidence>
<feature type="domain" description="Acyl-CoA oxidase/dehydrogenase middle" evidence="9">
    <location>
        <begin position="158"/>
        <end position="253"/>
    </location>
</feature>
<keyword evidence="12" id="KW-1185">Reference proteome</keyword>
<dbReference type="Proteomes" id="UP000053235">
    <property type="component" value="Unassembled WGS sequence"/>
</dbReference>
<evidence type="ECO:0000256" key="4">
    <source>
        <dbReference type="ARBA" id="ARBA00022827"/>
    </source>
</evidence>
<dbReference type="InterPro" id="IPR009075">
    <property type="entry name" value="AcylCo_DH/oxidase_C"/>
</dbReference>
<feature type="domain" description="Acyl-CoA dehydrogenase/oxidase C-terminal" evidence="8">
    <location>
        <begin position="265"/>
        <end position="412"/>
    </location>
</feature>
<dbReference type="InterPro" id="IPR006091">
    <property type="entry name" value="Acyl-CoA_Oxase/DH_mid-dom"/>
</dbReference>